<evidence type="ECO:0000259" key="2">
    <source>
        <dbReference type="Pfam" id="PF01370"/>
    </source>
</evidence>
<dbReference type="Pfam" id="PF01370">
    <property type="entry name" value="Epimerase"/>
    <property type="match status" value="1"/>
</dbReference>
<dbReference type="AlphaFoldDB" id="A0A7I8KBT4"/>
<dbReference type="InterPro" id="IPR001509">
    <property type="entry name" value="Epimerase_deHydtase"/>
</dbReference>
<sequence>MGGAAGPLPGVPPPDLAAVCVTGATGYIGSWLVRSLLRRGYPVHAASRDLRKAEQLRDSAWGGAASQRLKLFRAIMEEEGSYDEAVEGCVCVFHVAASMQFSVPPDAADQDGYVRRQVLQPAVEGTLNVMLSCRRADSVKRVVLTSSISTATARNSSGGWNPLVDESSLVSVDSIWKEKPPGWAYALSKVMTEEAALRFAGESGMELVAVVPTTVAGPFLTPEVPVSLRVLLSPITKEPLLYPILLAVNSRMGSISLVHIEDLVEAQIFLMEAAVAEGRYICSGGSCSMDTLAELLSSEYPPRLTELGFRFTHGVKEVVRETVACCVRVGFLRNPEAVCSSSSQE</sequence>
<gene>
    <name evidence="3" type="ORF">SI8410_04005189</name>
</gene>
<protein>
    <recommendedName>
        <fullName evidence="2">NAD-dependent epimerase/dehydratase domain-containing protein</fullName>
    </recommendedName>
</protein>
<evidence type="ECO:0000313" key="3">
    <source>
        <dbReference type="EMBL" id="CAA7394528.1"/>
    </source>
</evidence>
<keyword evidence="4" id="KW-1185">Reference proteome</keyword>
<evidence type="ECO:0000313" key="4">
    <source>
        <dbReference type="Proteomes" id="UP000663760"/>
    </source>
</evidence>
<organism evidence="3 4">
    <name type="scientific">Spirodela intermedia</name>
    <name type="common">Intermediate duckweed</name>
    <dbReference type="NCBI Taxonomy" id="51605"/>
    <lineage>
        <taxon>Eukaryota</taxon>
        <taxon>Viridiplantae</taxon>
        <taxon>Streptophyta</taxon>
        <taxon>Embryophyta</taxon>
        <taxon>Tracheophyta</taxon>
        <taxon>Spermatophyta</taxon>
        <taxon>Magnoliopsida</taxon>
        <taxon>Liliopsida</taxon>
        <taxon>Araceae</taxon>
        <taxon>Lemnoideae</taxon>
        <taxon>Spirodela</taxon>
    </lineage>
</organism>
<dbReference type="OrthoDB" id="2735536at2759"/>
<dbReference type="SUPFAM" id="SSF51735">
    <property type="entry name" value="NAD(P)-binding Rossmann-fold domains"/>
    <property type="match status" value="1"/>
</dbReference>
<dbReference type="GO" id="GO:0016616">
    <property type="term" value="F:oxidoreductase activity, acting on the CH-OH group of donors, NAD or NADP as acceptor"/>
    <property type="evidence" value="ECO:0007669"/>
    <property type="project" value="TreeGrafter"/>
</dbReference>
<feature type="domain" description="NAD-dependent epimerase/dehydratase" evidence="2">
    <location>
        <begin position="19"/>
        <end position="275"/>
    </location>
</feature>
<dbReference type="PANTHER" id="PTHR10366:SF628">
    <property type="entry name" value="NAD(P)-BINDING ROSSMANN-FOLD SUPERFAMILY PROTEIN"/>
    <property type="match status" value="1"/>
</dbReference>
<dbReference type="InterPro" id="IPR036291">
    <property type="entry name" value="NAD(P)-bd_dom_sf"/>
</dbReference>
<accession>A0A7I8KBT4</accession>
<dbReference type="FunFam" id="3.40.50.720:FF:000085">
    <property type="entry name" value="Dihydroflavonol reductase"/>
    <property type="match status" value="1"/>
</dbReference>
<keyword evidence="1" id="KW-0560">Oxidoreductase</keyword>
<dbReference type="CDD" id="cd08958">
    <property type="entry name" value="FR_SDR_e"/>
    <property type="match status" value="1"/>
</dbReference>
<dbReference type="EMBL" id="LR746267">
    <property type="protein sequence ID" value="CAA7394528.1"/>
    <property type="molecule type" value="Genomic_DNA"/>
</dbReference>
<evidence type="ECO:0000256" key="1">
    <source>
        <dbReference type="ARBA" id="ARBA00023002"/>
    </source>
</evidence>
<reference evidence="3" key="1">
    <citation type="submission" date="2020-02" db="EMBL/GenBank/DDBJ databases">
        <authorList>
            <person name="Scholz U."/>
            <person name="Mascher M."/>
            <person name="Fiebig A."/>
        </authorList>
    </citation>
    <scope>NUCLEOTIDE SEQUENCE</scope>
</reference>
<dbReference type="PANTHER" id="PTHR10366">
    <property type="entry name" value="NAD DEPENDENT EPIMERASE/DEHYDRATASE"/>
    <property type="match status" value="1"/>
</dbReference>
<name>A0A7I8KBT4_SPIIN</name>
<dbReference type="Proteomes" id="UP000663760">
    <property type="component" value="Chromosome 4"/>
</dbReference>
<dbReference type="Gene3D" id="3.40.50.720">
    <property type="entry name" value="NAD(P)-binding Rossmann-like Domain"/>
    <property type="match status" value="1"/>
</dbReference>
<proteinExistence type="predicted"/>
<dbReference type="InterPro" id="IPR050425">
    <property type="entry name" value="NAD(P)_dehydrat-like"/>
</dbReference>